<sequence>MYSVDVLGSIGEVGAREWDALADGVPFVRHRWLGLAERVLAEHRPRYLLVRKDGGLVAAAVCALEHRLHNPVLESRFGRLTRRWPFLQVQAPMTATSGLLGGEGPQRRVLLRAIRSLVRSERLLFCVVDHLPYAAGQPGYCRLGWLPETLLDLTWPSFEAYLDHLPRKRRAELRRTQRRAEREGIDVRPLAGGAGADLDRMVAAVDRRHGPHVFYRPGLFPEAAGALGADLTVLAAHRNGTPAGCVALLRDGDELVARWIGRDYAATEGTAVYHALLTACVRAAVGSGARTLRLGGAAYETKKQFGVRLEPRSRLFAARSGFVTRLVGGLGHHLDPPQLPPTPAAT</sequence>
<dbReference type="RefSeq" id="WP_189649556.1">
    <property type="nucleotide sequence ID" value="NZ_BMRC01000010.1"/>
</dbReference>
<feature type="domain" description="BioF2-like acetyltransferase" evidence="1">
    <location>
        <begin position="167"/>
        <end position="302"/>
    </location>
</feature>
<name>A0ABV5IM86_9ACTN</name>
<proteinExistence type="predicted"/>
<gene>
    <name evidence="2" type="ORF">ACFFV7_30945</name>
</gene>
<dbReference type="SUPFAM" id="SSF55729">
    <property type="entry name" value="Acyl-CoA N-acyltransferases (Nat)"/>
    <property type="match status" value="1"/>
</dbReference>
<evidence type="ECO:0000313" key="2">
    <source>
        <dbReference type="EMBL" id="MFB9205648.1"/>
    </source>
</evidence>
<evidence type="ECO:0000313" key="3">
    <source>
        <dbReference type="Proteomes" id="UP001589647"/>
    </source>
</evidence>
<dbReference type="EC" id="2.3.1.-" evidence="2"/>
<keyword evidence="3" id="KW-1185">Reference proteome</keyword>
<comment type="caution">
    <text evidence="2">The sequence shown here is derived from an EMBL/GenBank/DDBJ whole genome shotgun (WGS) entry which is preliminary data.</text>
</comment>
<protein>
    <submittedName>
        <fullName evidence="2">GNAT family N-acetyltransferase</fullName>
        <ecNumber evidence="2">2.3.1.-</ecNumber>
    </submittedName>
</protein>
<keyword evidence="2" id="KW-0808">Transferase</keyword>
<evidence type="ECO:0000259" key="1">
    <source>
        <dbReference type="Pfam" id="PF13480"/>
    </source>
</evidence>
<organism evidence="2 3">
    <name type="scientific">Nonomuraea spiralis</name>
    <dbReference type="NCBI Taxonomy" id="46182"/>
    <lineage>
        <taxon>Bacteria</taxon>
        <taxon>Bacillati</taxon>
        <taxon>Actinomycetota</taxon>
        <taxon>Actinomycetes</taxon>
        <taxon>Streptosporangiales</taxon>
        <taxon>Streptosporangiaceae</taxon>
        <taxon>Nonomuraea</taxon>
    </lineage>
</organism>
<dbReference type="GO" id="GO:0016746">
    <property type="term" value="F:acyltransferase activity"/>
    <property type="evidence" value="ECO:0007669"/>
    <property type="project" value="UniProtKB-KW"/>
</dbReference>
<dbReference type="InterPro" id="IPR038740">
    <property type="entry name" value="BioF2-like_GNAT_dom"/>
</dbReference>
<dbReference type="Proteomes" id="UP001589647">
    <property type="component" value="Unassembled WGS sequence"/>
</dbReference>
<accession>A0ABV5IM86</accession>
<dbReference type="InterPro" id="IPR016181">
    <property type="entry name" value="Acyl_CoA_acyltransferase"/>
</dbReference>
<reference evidence="2 3" key="1">
    <citation type="submission" date="2024-09" db="EMBL/GenBank/DDBJ databases">
        <authorList>
            <person name="Sun Q."/>
            <person name="Mori K."/>
        </authorList>
    </citation>
    <scope>NUCLEOTIDE SEQUENCE [LARGE SCALE GENOMIC DNA]</scope>
    <source>
        <strain evidence="2 3">CCM 3426</strain>
    </source>
</reference>
<dbReference type="Pfam" id="PF13480">
    <property type="entry name" value="Acetyltransf_6"/>
    <property type="match status" value="1"/>
</dbReference>
<dbReference type="Gene3D" id="3.40.630.30">
    <property type="match status" value="1"/>
</dbReference>
<keyword evidence="2" id="KW-0012">Acyltransferase</keyword>
<dbReference type="EMBL" id="JBHMEI010000030">
    <property type="protein sequence ID" value="MFB9205648.1"/>
    <property type="molecule type" value="Genomic_DNA"/>
</dbReference>